<evidence type="ECO:0000313" key="1">
    <source>
        <dbReference type="EMBL" id="ANN80878.1"/>
    </source>
</evidence>
<keyword evidence="1" id="KW-0614">Plasmid</keyword>
<sequence>MDHTTSINRGIELLALCQALQSEKDGVVRPAPSTVDRSKTLDQFAKDIDAATTYMAALHKLIPQMLRLAELGRKLETEGKLKLENGDDYSAAALNFVLQEYGLAQKAHDERK</sequence>
<name>A0A193GMP2_9BORD</name>
<dbReference type="RefSeq" id="WP_066665928.1">
    <property type="nucleotide sequence ID" value="NZ_CBCSCL010000020.1"/>
</dbReference>
<protein>
    <submittedName>
        <fullName evidence="1">Uncharacterized protein</fullName>
    </submittedName>
</protein>
<organism evidence="1 2">
    <name type="scientific">Bordetella flabilis</name>
    <dbReference type="NCBI Taxonomy" id="463014"/>
    <lineage>
        <taxon>Bacteria</taxon>
        <taxon>Pseudomonadati</taxon>
        <taxon>Pseudomonadota</taxon>
        <taxon>Betaproteobacteria</taxon>
        <taxon>Burkholderiales</taxon>
        <taxon>Alcaligenaceae</taxon>
        <taxon>Bordetella</taxon>
    </lineage>
</organism>
<gene>
    <name evidence="1" type="ORF">BAU07_26520</name>
</gene>
<dbReference type="KEGG" id="bfz:BAU07_26520"/>
<reference evidence="1 2" key="1">
    <citation type="submission" date="2016-06" db="EMBL/GenBank/DDBJ databases">
        <title>Complete genome sequences of Bordetella bronchialis and Bordetella flabilis.</title>
        <authorList>
            <person name="LiPuma J.J."/>
            <person name="Spilker T."/>
        </authorList>
    </citation>
    <scope>NUCLEOTIDE SEQUENCE [LARGE SCALE GENOMIC DNA]</scope>
    <source>
        <strain evidence="1 2">AU10664</strain>
        <plasmid evidence="1 2">unnamed1</plasmid>
    </source>
</reference>
<accession>A0A193GMP2</accession>
<dbReference type="AlphaFoldDB" id="A0A193GMP2"/>
<dbReference type="Proteomes" id="UP000091926">
    <property type="component" value="Plasmid unnamed1"/>
</dbReference>
<dbReference type="OrthoDB" id="9154406at2"/>
<geneLocation type="plasmid" evidence="1 2">
    <name>unnamed1</name>
</geneLocation>
<dbReference type="EMBL" id="CP016173">
    <property type="protein sequence ID" value="ANN80878.1"/>
    <property type="molecule type" value="Genomic_DNA"/>
</dbReference>
<proteinExistence type="predicted"/>
<evidence type="ECO:0000313" key="2">
    <source>
        <dbReference type="Proteomes" id="UP000091926"/>
    </source>
</evidence>
<keyword evidence="2" id="KW-1185">Reference proteome</keyword>